<accession>A0A8S3ZK72</accession>
<feature type="non-terminal residue" evidence="3">
    <location>
        <position position="1"/>
    </location>
</feature>
<dbReference type="InterPro" id="IPR043504">
    <property type="entry name" value="Peptidase_S1_PA_chymotrypsin"/>
</dbReference>
<sequence>DDVSPTLKNGGATVSDYELCKKAYRKELTPNMFCAGTQEGTPAPCHGDSGRPYLSELR</sequence>
<dbReference type="AlphaFoldDB" id="A0A8S3ZK72"/>
<dbReference type="InterPro" id="IPR009003">
    <property type="entry name" value="Peptidase_S1_PA"/>
</dbReference>
<gene>
    <name evidence="3" type="ORF">CUNI_LOCUS15431</name>
</gene>
<dbReference type="GO" id="GO:0006508">
    <property type="term" value="P:proteolysis"/>
    <property type="evidence" value="ECO:0007669"/>
    <property type="project" value="InterPro"/>
</dbReference>
<feature type="non-terminal residue" evidence="3">
    <location>
        <position position="58"/>
    </location>
</feature>
<evidence type="ECO:0000313" key="4">
    <source>
        <dbReference type="Proteomes" id="UP000678393"/>
    </source>
</evidence>
<dbReference type="SUPFAM" id="SSF50494">
    <property type="entry name" value="Trypsin-like serine proteases"/>
    <property type="match status" value="1"/>
</dbReference>
<feature type="region of interest" description="Disordered" evidence="1">
    <location>
        <begin position="37"/>
        <end position="58"/>
    </location>
</feature>
<dbReference type="OrthoDB" id="10059102at2759"/>
<dbReference type="GO" id="GO:0004252">
    <property type="term" value="F:serine-type endopeptidase activity"/>
    <property type="evidence" value="ECO:0007669"/>
    <property type="project" value="InterPro"/>
</dbReference>
<dbReference type="EMBL" id="CAJHNH020003724">
    <property type="protein sequence ID" value="CAG5129873.1"/>
    <property type="molecule type" value="Genomic_DNA"/>
</dbReference>
<comment type="caution">
    <text evidence="3">The sequence shown here is derived from an EMBL/GenBank/DDBJ whole genome shotgun (WGS) entry which is preliminary data.</text>
</comment>
<evidence type="ECO:0000256" key="1">
    <source>
        <dbReference type="SAM" id="MobiDB-lite"/>
    </source>
</evidence>
<protein>
    <recommendedName>
        <fullName evidence="2">Peptidase S1 domain-containing protein</fullName>
    </recommendedName>
</protein>
<proteinExistence type="predicted"/>
<dbReference type="Gene3D" id="2.40.10.10">
    <property type="entry name" value="Trypsin-like serine proteases"/>
    <property type="match status" value="1"/>
</dbReference>
<dbReference type="InterPro" id="IPR001254">
    <property type="entry name" value="Trypsin_dom"/>
</dbReference>
<keyword evidence="4" id="KW-1185">Reference proteome</keyword>
<feature type="domain" description="Peptidase S1" evidence="2">
    <location>
        <begin position="5"/>
        <end position="55"/>
    </location>
</feature>
<dbReference type="Pfam" id="PF00089">
    <property type="entry name" value="Trypsin"/>
    <property type="match status" value="1"/>
</dbReference>
<reference evidence="3" key="1">
    <citation type="submission" date="2021-04" db="EMBL/GenBank/DDBJ databases">
        <authorList>
            <consortium name="Molecular Ecology Group"/>
        </authorList>
    </citation>
    <scope>NUCLEOTIDE SEQUENCE</scope>
</reference>
<organism evidence="3 4">
    <name type="scientific">Candidula unifasciata</name>
    <dbReference type="NCBI Taxonomy" id="100452"/>
    <lineage>
        <taxon>Eukaryota</taxon>
        <taxon>Metazoa</taxon>
        <taxon>Spiralia</taxon>
        <taxon>Lophotrochozoa</taxon>
        <taxon>Mollusca</taxon>
        <taxon>Gastropoda</taxon>
        <taxon>Heterobranchia</taxon>
        <taxon>Euthyneura</taxon>
        <taxon>Panpulmonata</taxon>
        <taxon>Eupulmonata</taxon>
        <taxon>Stylommatophora</taxon>
        <taxon>Helicina</taxon>
        <taxon>Helicoidea</taxon>
        <taxon>Geomitridae</taxon>
        <taxon>Candidula</taxon>
    </lineage>
</organism>
<name>A0A8S3ZK72_9EUPU</name>
<evidence type="ECO:0000259" key="2">
    <source>
        <dbReference type="Pfam" id="PF00089"/>
    </source>
</evidence>
<evidence type="ECO:0000313" key="3">
    <source>
        <dbReference type="EMBL" id="CAG5129873.1"/>
    </source>
</evidence>
<dbReference type="Proteomes" id="UP000678393">
    <property type="component" value="Unassembled WGS sequence"/>
</dbReference>